<protein>
    <recommendedName>
        <fullName evidence="1">Ubiquitin carboxyl-terminal hydrolase</fullName>
        <ecNumber evidence="1">3.4.19.12</ecNumber>
    </recommendedName>
</protein>
<sequence>MKDCNYHIHALRPGSNVIKNIINIYRKFVFMTDKLKIQKLNSKKKMSYADIFENIRNQKSIACIDSSVKINECKPCLLKNQVKYDDLYCCSNCFTIFCLECGHMCNTNYAFISVDLDGGSNYCTMCQQNIYHDLIEFHLKYNRFISNAYKKQKTPQMILPRLPWAPNSKTVKCLIKNSQPIDVPDFGLKGIINLGNTCFMSCVLQSLCHTVPLRDYFLSDIHQCTELKMKQCLVCEISVFVQKIVSNDLTPVSPHKILHLLWTLSSNMTGYKQQDAHECFMLMLNSLHRHSESTNGSQFREDKTIVEKLFSGRLQSDVQCTNCKNISTTCDPFWDISLNIGSGNHPKTIENCLQCFTERENLDNFGKIFCDKCNSSQICTKQLSMNALPKILTFHIKRFHSVGGVLNKLSTVITYPPVLSMSPYRSHRIAQSWNAADPDKSTPENYELYGVTMHVGSKTTNGHYICYIKCNENWYRCEDNYITKEHLQSVLNVEAYILYYQRL</sequence>
<organism evidence="3 4">
    <name type="scientific">Intoshia linei</name>
    <dbReference type="NCBI Taxonomy" id="1819745"/>
    <lineage>
        <taxon>Eukaryota</taxon>
        <taxon>Metazoa</taxon>
        <taxon>Spiralia</taxon>
        <taxon>Lophotrochozoa</taxon>
        <taxon>Mesozoa</taxon>
        <taxon>Orthonectida</taxon>
        <taxon>Rhopaluridae</taxon>
        <taxon>Intoshia</taxon>
    </lineage>
</organism>
<reference evidence="3 4" key="1">
    <citation type="submission" date="2016-04" db="EMBL/GenBank/DDBJ databases">
        <title>The genome of Intoshia linei affirms orthonectids as highly simplified spiralians.</title>
        <authorList>
            <person name="Mikhailov K.V."/>
            <person name="Slusarev G.S."/>
            <person name="Nikitin M.A."/>
            <person name="Logacheva M.D."/>
            <person name="Penin A."/>
            <person name="Aleoshin V."/>
            <person name="Panchin Y.V."/>
        </authorList>
    </citation>
    <scope>NUCLEOTIDE SEQUENCE [LARGE SCALE GENOMIC DNA]</scope>
    <source>
        <strain evidence="3">Intl2013</strain>
        <tissue evidence="3">Whole animal</tissue>
    </source>
</reference>
<comment type="catalytic activity">
    <reaction evidence="1">
        <text>Thiol-dependent hydrolysis of ester, thioester, amide, peptide and isopeptide bonds formed by the C-terminal Gly of ubiquitin (a 76-residue protein attached to proteins as an intracellular targeting signal).</text>
        <dbReference type="EC" id="3.4.19.12"/>
    </reaction>
</comment>
<keyword evidence="1" id="KW-0645">Protease</keyword>
<dbReference type="GO" id="GO:0016579">
    <property type="term" value="P:protein deubiquitination"/>
    <property type="evidence" value="ECO:0007669"/>
    <property type="project" value="InterPro"/>
</dbReference>
<evidence type="ECO:0000256" key="1">
    <source>
        <dbReference type="RuleBase" id="RU366025"/>
    </source>
</evidence>
<dbReference type="GO" id="GO:0005634">
    <property type="term" value="C:nucleus"/>
    <property type="evidence" value="ECO:0007669"/>
    <property type="project" value="TreeGrafter"/>
</dbReference>
<feature type="domain" description="USP" evidence="2">
    <location>
        <begin position="189"/>
        <end position="503"/>
    </location>
</feature>
<keyword evidence="1" id="KW-0378">Hydrolase</keyword>
<dbReference type="EC" id="3.4.19.12" evidence="1"/>
<dbReference type="InterPro" id="IPR050164">
    <property type="entry name" value="Peptidase_C19"/>
</dbReference>
<dbReference type="Gene3D" id="3.90.70.10">
    <property type="entry name" value="Cysteine proteinases"/>
    <property type="match status" value="1"/>
</dbReference>
<comment type="caution">
    <text evidence="3">The sequence shown here is derived from an EMBL/GenBank/DDBJ whole genome shotgun (WGS) entry which is preliminary data.</text>
</comment>
<dbReference type="InterPro" id="IPR001394">
    <property type="entry name" value="Peptidase_C19_UCH"/>
</dbReference>
<comment type="similarity">
    <text evidence="1">Belongs to the peptidase C19 family.</text>
</comment>
<dbReference type="InterPro" id="IPR038765">
    <property type="entry name" value="Papain-like_cys_pep_sf"/>
</dbReference>
<dbReference type="GO" id="GO:0004843">
    <property type="term" value="F:cysteine-type deubiquitinase activity"/>
    <property type="evidence" value="ECO:0007669"/>
    <property type="project" value="UniProtKB-UniRule"/>
</dbReference>
<dbReference type="PANTHER" id="PTHR24006">
    <property type="entry name" value="UBIQUITIN CARBOXYL-TERMINAL HYDROLASE"/>
    <property type="match status" value="1"/>
</dbReference>
<dbReference type="InterPro" id="IPR028889">
    <property type="entry name" value="USP"/>
</dbReference>
<evidence type="ECO:0000313" key="4">
    <source>
        <dbReference type="Proteomes" id="UP000078046"/>
    </source>
</evidence>
<dbReference type="InterPro" id="IPR018200">
    <property type="entry name" value="USP_CS"/>
</dbReference>
<dbReference type="PROSITE" id="PS00972">
    <property type="entry name" value="USP_1"/>
    <property type="match status" value="1"/>
</dbReference>
<dbReference type="AlphaFoldDB" id="A0A177B1E6"/>
<dbReference type="SUPFAM" id="SSF54001">
    <property type="entry name" value="Cysteine proteinases"/>
    <property type="match status" value="1"/>
</dbReference>
<keyword evidence="1" id="KW-0788">Thiol protease</keyword>
<dbReference type="OrthoDB" id="47475at2759"/>
<name>A0A177B1E6_9BILA</name>
<dbReference type="Pfam" id="PF00443">
    <property type="entry name" value="UCH"/>
    <property type="match status" value="1"/>
</dbReference>
<gene>
    <name evidence="3" type="ORF">A3Q56_04230</name>
</gene>
<accession>A0A177B1E6</accession>
<dbReference type="GO" id="GO:0005829">
    <property type="term" value="C:cytosol"/>
    <property type="evidence" value="ECO:0007669"/>
    <property type="project" value="TreeGrafter"/>
</dbReference>
<dbReference type="EMBL" id="LWCA01000526">
    <property type="protein sequence ID" value="OAF68036.1"/>
    <property type="molecule type" value="Genomic_DNA"/>
</dbReference>
<dbReference type="PANTHER" id="PTHR24006:SF937">
    <property type="entry name" value="UBIQUITIN CARBOXYL-TERMINAL HYDROLASE"/>
    <property type="match status" value="1"/>
</dbReference>
<evidence type="ECO:0000259" key="2">
    <source>
        <dbReference type="PROSITE" id="PS50235"/>
    </source>
</evidence>
<dbReference type="Proteomes" id="UP000078046">
    <property type="component" value="Unassembled WGS sequence"/>
</dbReference>
<dbReference type="PROSITE" id="PS50235">
    <property type="entry name" value="USP_3"/>
    <property type="match status" value="1"/>
</dbReference>
<proteinExistence type="inferred from homology"/>
<dbReference type="GO" id="GO:0006508">
    <property type="term" value="P:proteolysis"/>
    <property type="evidence" value="ECO:0007669"/>
    <property type="project" value="UniProtKB-KW"/>
</dbReference>
<keyword evidence="4" id="KW-1185">Reference proteome</keyword>
<keyword evidence="1" id="KW-0833">Ubl conjugation pathway</keyword>
<dbReference type="PROSITE" id="PS00973">
    <property type="entry name" value="USP_2"/>
    <property type="match status" value="1"/>
</dbReference>
<evidence type="ECO:0000313" key="3">
    <source>
        <dbReference type="EMBL" id="OAF68036.1"/>
    </source>
</evidence>